<dbReference type="SUPFAM" id="SSF56059">
    <property type="entry name" value="Glutathione synthetase ATP-binding domain-like"/>
    <property type="match status" value="1"/>
</dbReference>
<proteinExistence type="predicted"/>
<evidence type="ECO:0008006" key="3">
    <source>
        <dbReference type="Google" id="ProtNLM"/>
    </source>
</evidence>
<gene>
    <name evidence="1" type="ORF">UT61_C0012G0022</name>
</gene>
<sequence length="441" mass="49698">MANEILVAHSSRRDFEGDGDPDNVYIPGRTLVLGINRPDVQIILPSMPGILAYENDLEKIVNNLNLNAPRTIYVPDEDYLLDVSVLVNIGLLQQVLVQGNKYSVEPYSNTPELQNWINVLREHGYDLNIALPEQVFFKDLKHPQHRAGWSRNVEKPDEQSFAERYGILYPCSYWGTGLMQLKEAYERVVDETNDPRVVLKPVFSAGGSTIRKVNSLEEAVVYYDGMVASGALFVQSEDGLRENPIEVQQYLKIKENYSFQYRGDRIATPGGITKQYTHGTAWKGNLFNSFDDKLVLDAADKFRSYRYGMTREYPKLVNDRGGADLAEVEGCDELALIEWNGSRFTGADPANDLSKIFGVTKKAFLMRMVEAKPNCGLGEVWEILQKNNSAFSMQTKSGVFPITWFEGCTSLFVAGENASVIERVYDTTIDILDKEQALILN</sequence>
<accession>A0A0G0SX49</accession>
<protein>
    <recommendedName>
        <fullName evidence="3">ATP-grasp domain-containing protein</fullName>
    </recommendedName>
</protein>
<name>A0A0G0SX49_9BACT</name>
<organism evidence="1 2">
    <name type="scientific">Candidatus Woesebacteria bacterium GW2011_GWA1_39_8</name>
    <dbReference type="NCBI Taxonomy" id="1618552"/>
    <lineage>
        <taxon>Bacteria</taxon>
        <taxon>Candidatus Woeseibacteriota</taxon>
    </lineage>
</organism>
<dbReference type="Proteomes" id="UP000034793">
    <property type="component" value="Unassembled WGS sequence"/>
</dbReference>
<comment type="caution">
    <text evidence="1">The sequence shown here is derived from an EMBL/GenBank/DDBJ whole genome shotgun (WGS) entry which is preliminary data.</text>
</comment>
<evidence type="ECO:0000313" key="1">
    <source>
        <dbReference type="EMBL" id="KKR30152.1"/>
    </source>
</evidence>
<reference evidence="1 2" key="1">
    <citation type="journal article" date="2015" name="Nature">
        <title>rRNA introns, odd ribosomes, and small enigmatic genomes across a large radiation of phyla.</title>
        <authorList>
            <person name="Brown C.T."/>
            <person name="Hug L.A."/>
            <person name="Thomas B.C."/>
            <person name="Sharon I."/>
            <person name="Castelle C.J."/>
            <person name="Singh A."/>
            <person name="Wilkins M.J."/>
            <person name="Williams K.H."/>
            <person name="Banfield J.F."/>
        </authorList>
    </citation>
    <scope>NUCLEOTIDE SEQUENCE [LARGE SCALE GENOMIC DNA]</scope>
</reference>
<dbReference type="AlphaFoldDB" id="A0A0G0SX49"/>
<evidence type="ECO:0000313" key="2">
    <source>
        <dbReference type="Proteomes" id="UP000034793"/>
    </source>
</evidence>
<dbReference type="EMBL" id="LBXL01000012">
    <property type="protein sequence ID" value="KKR30152.1"/>
    <property type="molecule type" value="Genomic_DNA"/>
</dbReference>